<keyword evidence="4" id="KW-0808">Transferase</keyword>
<dbReference type="Pfam" id="PF02518">
    <property type="entry name" value="HATPase_c"/>
    <property type="match status" value="1"/>
</dbReference>
<dbReference type="InterPro" id="IPR036097">
    <property type="entry name" value="HisK_dim/P_sf"/>
</dbReference>
<dbReference type="EMBL" id="AP018204">
    <property type="protein sequence ID" value="BAY59350.1"/>
    <property type="molecule type" value="Genomic_DNA"/>
</dbReference>
<dbReference type="SUPFAM" id="SSF47384">
    <property type="entry name" value="Homodimeric domain of signal transducing histidine kinase"/>
    <property type="match status" value="1"/>
</dbReference>
<evidence type="ECO:0000256" key="3">
    <source>
        <dbReference type="ARBA" id="ARBA00022553"/>
    </source>
</evidence>
<dbReference type="InterPro" id="IPR004358">
    <property type="entry name" value="Sig_transdc_His_kin-like_C"/>
</dbReference>
<gene>
    <name evidence="9" type="ORF">NIES2135_62270</name>
</gene>
<feature type="transmembrane region" description="Helical" evidence="7">
    <location>
        <begin position="12"/>
        <end position="36"/>
    </location>
</feature>
<accession>A0A1Z4JRL0</accession>
<evidence type="ECO:0000256" key="4">
    <source>
        <dbReference type="ARBA" id="ARBA00022679"/>
    </source>
</evidence>
<dbReference type="Pfam" id="PF00512">
    <property type="entry name" value="HisKA"/>
    <property type="match status" value="1"/>
</dbReference>
<evidence type="ECO:0000313" key="9">
    <source>
        <dbReference type="EMBL" id="BAY59350.1"/>
    </source>
</evidence>
<evidence type="ECO:0000256" key="7">
    <source>
        <dbReference type="SAM" id="Phobius"/>
    </source>
</evidence>
<dbReference type="PANTHER" id="PTHR43547:SF2">
    <property type="entry name" value="HYBRID SIGNAL TRANSDUCTION HISTIDINE KINASE C"/>
    <property type="match status" value="1"/>
</dbReference>
<dbReference type="InterPro" id="IPR049835">
    <property type="entry name" value="RppB"/>
</dbReference>
<keyword evidence="7" id="KW-1133">Transmembrane helix</keyword>
<evidence type="ECO:0000313" key="10">
    <source>
        <dbReference type="Proteomes" id="UP000217895"/>
    </source>
</evidence>
<dbReference type="PRINTS" id="PR00344">
    <property type="entry name" value="BCTRLSENSOR"/>
</dbReference>
<keyword evidence="9" id="KW-0614">Plasmid</keyword>
<dbReference type="SMART" id="SM00388">
    <property type="entry name" value="HisKA"/>
    <property type="match status" value="1"/>
</dbReference>
<dbReference type="Gene3D" id="1.10.287.130">
    <property type="match status" value="1"/>
</dbReference>
<dbReference type="SUPFAM" id="SSF55874">
    <property type="entry name" value="ATPase domain of HSP90 chaperone/DNA topoisomerase II/histidine kinase"/>
    <property type="match status" value="1"/>
</dbReference>
<proteinExistence type="predicted"/>
<feature type="transmembrane region" description="Helical" evidence="7">
    <location>
        <begin position="192"/>
        <end position="211"/>
    </location>
</feature>
<dbReference type="EC" id="2.7.13.3" evidence="2"/>
<dbReference type="Proteomes" id="UP000217895">
    <property type="component" value="Plasmid Plasmid1 dna"/>
</dbReference>
<evidence type="ECO:0000256" key="5">
    <source>
        <dbReference type="ARBA" id="ARBA00022777"/>
    </source>
</evidence>
<dbReference type="GO" id="GO:0000155">
    <property type="term" value="F:phosphorelay sensor kinase activity"/>
    <property type="evidence" value="ECO:0007669"/>
    <property type="project" value="InterPro"/>
</dbReference>
<evidence type="ECO:0000256" key="6">
    <source>
        <dbReference type="ARBA" id="ARBA00023012"/>
    </source>
</evidence>
<dbReference type="PROSITE" id="PS50109">
    <property type="entry name" value="HIS_KIN"/>
    <property type="match status" value="1"/>
</dbReference>
<dbReference type="InterPro" id="IPR036890">
    <property type="entry name" value="HATPase_C_sf"/>
</dbReference>
<geneLocation type="plasmid" evidence="9">
    <name>plasmid1</name>
</geneLocation>
<keyword evidence="7" id="KW-0472">Membrane</keyword>
<keyword evidence="7" id="KW-0812">Transmembrane</keyword>
<evidence type="ECO:0000256" key="2">
    <source>
        <dbReference type="ARBA" id="ARBA00012438"/>
    </source>
</evidence>
<dbReference type="FunFam" id="3.30.565.10:FF:000006">
    <property type="entry name" value="Sensor histidine kinase WalK"/>
    <property type="match status" value="1"/>
</dbReference>
<reference evidence="9 10" key="1">
    <citation type="submission" date="2017-06" db="EMBL/GenBank/DDBJ databases">
        <title>Genome sequencing of cyanobaciteial culture collection at National Institute for Environmental Studies (NIES).</title>
        <authorList>
            <person name="Hirose Y."/>
            <person name="Shimura Y."/>
            <person name="Fujisawa T."/>
            <person name="Nakamura Y."/>
            <person name="Kawachi M."/>
        </authorList>
    </citation>
    <scope>NUCLEOTIDE SEQUENCE [LARGE SCALE GENOMIC DNA]</scope>
    <source>
        <strain evidence="9 10">NIES-2135</strain>
        <plasmid evidence="10">Plasmid Plasmid1 dna</plasmid>
    </source>
</reference>
<keyword evidence="3" id="KW-0597">Phosphoprotein</keyword>
<sequence>MRNKILDRTRLQLAACYSAVMALLLGLSGLVSYQVLVRAYLYSVDQELQGIAKAFHKNLEQSLTEPEKIPQRLEGMFPDLCLANRPCPQLNVGADSSENALDRRIASVYQSNYYLRFVSRSDQLVATSGLRSEGLPETSGRIEWQTLQNQEGERFHQMSLPLHTIDRKVWGYLQVGRSLREVDRRLAALQNMLLIGLPISVLLVGLSSWWLSGLAMRPMQQSYQQMQQFTADAAHELRTPITAILATIDSVLRMPKISESESREAFTTLERQVSRFLGMVKDLLLLSRLEQHTLTFQPQTLCLNDLIFDLIDEFAALAEASNLSLVEQIQTHKPLEIVADEDQIYRLLSNLVINAIRYTPAGKVTLKLYQERDLAVIQVQDTGVGIAAEDLSHLFDRFYRVDSDRSRNSGGTGLGLAIAKAIVEAHDGSIQVQSQIGSGTTFTVRLPLKSSRSLPIKLNCV</sequence>
<feature type="domain" description="Histidine kinase" evidence="8">
    <location>
        <begin position="232"/>
        <end position="450"/>
    </location>
</feature>
<dbReference type="InterPro" id="IPR003661">
    <property type="entry name" value="HisK_dim/P_dom"/>
</dbReference>
<dbReference type="NCBIfam" id="NF041735">
    <property type="entry name" value="hist_kin_RppB"/>
    <property type="match status" value="1"/>
</dbReference>
<dbReference type="AlphaFoldDB" id="A0A1Z4JRL0"/>
<keyword evidence="10" id="KW-1185">Reference proteome</keyword>
<dbReference type="PANTHER" id="PTHR43547">
    <property type="entry name" value="TWO-COMPONENT HISTIDINE KINASE"/>
    <property type="match status" value="1"/>
</dbReference>
<protein>
    <recommendedName>
        <fullName evidence="2">histidine kinase</fullName>
        <ecNumber evidence="2">2.7.13.3</ecNumber>
    </recommendedName>
</protein>
<name>A0A1Z4JRL0_LEPBY</name>
<evidence type="ECO:0000256" key="1">
    <source>
        <dbReference type="ARBA" id="ARBA00000085"/>
    </source>
</evidence>
<keyword evidence="6" id="KW-0902">Two-component regulatory system</keyword>
<keyword evidence="5 9" id="KW-0418">Kinase</keyword>
<dbReference type="CDD" id="cd16922">
    <property type="entry name" value="HATPase_EvgS-ArcB-TorS-like"/>
    <property type="match status" value="1"/>
</dbReference>
<dbReference type="Gene3D" id="3.30.565.10">
    <property type="entry name" value="Histidine kinase-like ATPase, C-terminal domain"/>
    <property type="match status" value="1"/>
</dbReference>
<evidence type="ECO:0000259" key="8">
    <source>
        <dbReference type="PROSITE" id="PS50109"/>
    </source>
</evidence>
<dbReference type="InterPro" id="IPR003594">
    <property type="entry name" value="HATPase_dom"/>
</dbReference>
<dbReference type="CDD" id="cd00082">
    <property type="entry name" value="HisKA"/>
    <property type="match status" value="1"/>
</dbReference>
<comment type="catalytic activity">
    <reaction evidence="1">
        <text>ATP + protein L-histidine = ADP + protein N-phospho-L-histidine.</text>
        <dbReference type="EC" id="2.7.13.3"/>
    </reaction>
</comment>
<organism evidence="9 10">
    <name type="scientific">Leptolyngbya boryana NIES-2135</name>
    <dbReference type="NCBI Taxonomy" id="1973484"/>
    <lineage>
        <taxon>Bacteria</taxon>
        <taxon>Bacillati</taxon>
        <taxon>Cyanobacteriota</taxon>
        <taxon>Cyanophyceae</taxon>
        <taxon>Leptolyngbyales</taxon>
        <taxon>Leptolyngbyaceae</taxon>
        <taxon>Leptolyngbya group</taxon>
        <taxon>Leptolyngbya</taxon>
    </lineage>
</organism>
<dbReference type="InterPro" id="IPR005467">
    <property type="entry name" value="His_kinase_dom"/>
</dbReference>
<dbReference type="SMART" id="SM00387">
    <property type="entry name" value="HATPase_c"/>
    <property type="match status" value="1"/>
</dbReference>